<evidence type="ECO:0000256" key="1">
    <source>
        <dbReference type="SAM" id="MobiDB-lite"/>
    </source>
</evidence>
<reference evidence="2 3" key="1">
    <citation type="submission" date="2017-11" db="EMBL/GenBank/DDBJ databases">
        <title>De novo assembly and phasing of dikaryotic genomes from two isolates of Puccinia coronata f. sp. avenae, the causal agent of oat crown rust.</title>
        <authorList>
            <person name="Miller M.E."/>
            <person name="Zhang Y."/>
            <person name="Omidvar V."/>
            <person name="Sperschneider J."/>
            <person name="Schwessinger B."/>
            <person name="Raley C."/>
            <person name="Palmer J.M."/>
            <person name="Garnica D."/>
            <person name="Upadhyaya N."/>
            <person name="Rathjen J."/>
            <person name="Taylor J.M."/>
            <person name="Park R.F."/>
            <person name="Dodds P.N."/>
            <person name="Hirsch C.D."/>
            <person name="Kianian S.F."/>
            <person name="Figueroa M."/>
        </authorList>
    </citation>
    <scope>NUCLEOTIDE SEQUENCE [LARGE SCALE GENOMIC DNA]</scope>
    <source>
        <strain evidence="2">12NC29</strain>
    </source>
</reference>
<evidence type="ECO:0000313" key="3">
    <source>
        <dbReference type="Proteomes" id="UP000235388"/>
    </source>
</evidence>
<feature type="region of interest" description="Disordered" evidence="1">
    <location>
        <begin position="93"/>
        <end position="119"/>
    </location>
</feature>
<comment type="caution">
    <text evidence="2">The sequence shown here is derived from an EMBL/GenBank/DDBJ whole genome shotgun (WGS) entry which is preliminary data.</text>
</comment>
<protein>
    <submittedName>
        <fullName evidence="2">Uncharacterized protein</fullName>
    </submittedName>
</protein>
<proteinExistence type="predicted"/>
<dbReference type="AlphaFoldDB" id="A0A2N5TLT8"/>
<organism evidence="2 3">
    <name type="scientific">Puccinia coronata f. sp. avenae</name>
    <dbReference type="NCBI Taxonomy" id="200324"/>
    <lineage>
        <taxon>Eukaryota</taxon>
        <taxon>Fungi</taxon>
        <taxon>Dikarya</taxon>
        <taxon>Basidiomycota</taxon>
        <taxon>Pucciniomycotina</taxon>
        <taxon>Pucciniomycetes</taxon>
        <taxon>Pucciniales</taxon>
        <taxon>Pucciniaceae</taxon>
        <taxon>Puccinia</taxon>
    </lineage>
</organism>
<name>A0A2N5TLT8_9BASI</name>
<keyword evidence="3" id="KW-1185">Reference proteome</keyword>
<dbReference type="EMBL" id="PGCJ01000540">
    <property type="protein sequence ID" value="PLW26469.1"/>
    <property type="molecule type" value="Genomic_DNA"/>
</dbReference>
<accession>A0A2N5TLT8</accession>
<gene>
    <name evidence="2" type="ORF">PCANC_26873</name>
</gene>
<evidence type="ECO:0000313" key="2">
    <source>
        <dbReference type="EMBL" id="PLW26469.1"/>
    </source>
</evidence>
<sequence>MIDLVASTTLRLVIDNNKDIFIGVRLLIVIGVQPSPGHCKAGSQISTGGSALPSCLIPWNWWEADGGAGPQAPDGLPAETRTNGCAWRAGLRLENPLKSKPKPGPSLLVNGPPVGRPAL</sequence>
<dbReference type="Proteomes" id="UP000235388">
    <property type="component" value="Unassembled WGS sequence"/>
</dbReference>